<reference evidence="3" key="3">
    <citation type="submission" date="2021-05" db="UniProtKB">
        <authorList>
            <consortium name="EnsemblPlants"/>
        </authorList>
    </citation>
    <scope>IDENTIFICATION</scope>
    <source>
        <strain evidence="3">cv. B73</strain>
    </source>
</reference>
<evidence type="ECO:0000313" key="3">
    <source>
        <dbReference type="EnsemblPlants" id="Zm00001eb305400_P001"/>
    </source>
</evidence>
<dbReference type="Gramene" id="Zm00001eb305400_T001">
    <property type="protein sequence ID" value="Zm00001eb305400_P001"/>
    <property type="gene ID" value="Zm00001eb305400"/>
</dbReference>
<reference evidence="4" key="1">
    <citation type="submission" date="2015-12" db="EMBL/GenBank/DDBJ databases">
        <title>Update maize B73 reference genome by single molecule sequencing technologies.</title>
        <authorList>
            <consortium name="Maize Genome Sequencing Project"/>
            <person name="Ware D."/>
        </authorList>
    </citation>
    <scope>NUCLEOTIDE SEQUENCE [LARGE SCALE GENOMIC DNA]</scope>
    <source>
        <strain evidence="4">cv. B73</strain>
    </source>
</reference>
<dbReference type="InterPro" id="IPR025476">
    <property type="entry name" value="Helitron_helicase-like"/>
</dbReference>
<protein>
    <recommendedName>
        <fullName evidence="2">Helitron helicase-like domain-containing protein</fullName>
    </recommendedName>
</protein>
<dbReference type="Pfam" id="PF14214">
    <property type="entry name" value="Helitron_like_N"/>
    <property type="match status" value="1"/>
</dbReference>
<reference evidence="3" key="2">
    <citation type="submission" date="2019-07" db="EMBL/GenBank/DDBJ databases">
        <authorList>
            <person name="Seetharam A."/>
            <person name="Woodhouse M."/>
            <person name="Cannon E."/>
        </authorList>
    </citation>
    <scope>NUCLEOTIDE SEQUENCE [LARGE SCALE GENOMIC DNA]</scope>
    <source>
        <strain evidence="3">cv. B73</strain>
    </source>
</reference>
<name>A0A804Q6J5_MAIZE</name>
<accession>A0A804Q6J5</accession>
<evidence type="ECO:0000259" key="2">
    <source>
        <dbReference type="Pfam" id="PF14214"/>
    </source>
</evidence>
<dbReference type="PANTHER" id="PTHR47165:SF4">
    <property type="entry name" value="OS03G0429900 PROTEIN"/>
    <property type="match status" value="1"/>
</dbReference>
<dbReference type="EnsemblPlants" id="Zm00001eb305400_T001">
    <property type="protein sequence ID" value="Zm00001eb305400_P001"/>
    <property type="gene ID" value="Zm00001eb305400"/>
</dbReference>
<feature type="compositionally biased region" description="Basic residues" evidence="1">
    <location>
        <begin position="247"/>
        <end position="257"/>
    </location>
</feature>
<proteinExistence type="predicted"/>
<dbReference type="Proteomes" id="UP000007305">
    <property type="component" value="Chromosome 7"/>
</dbReference>
<dbReference type="AlphaFoldDB" id="A0A804Q6J5"/>
<feature type="region of interest" description="Disordered" evidence="1">
    <location>
        <begin position="245"/>
        <end position="265"/>
    </location>
</feature>
<organism evidence="3 4">
    <name type="scientific">Zea mays</name>
    <name type="common">Maize</name>
    <dbReference type="NCBI Taxonomy" id="4577"/>
    <lineage>
        <taxon>Eukaryota</taxon>
        <taxon>Viridiplantae</taxon>
        <taxon>Streptophyta</taxon>
        <taxon>Embryophyta</taxon>
        <taxon>Tracheophyta</taxon>
        <taxon>Spermatophyta</taxon>
        <taxon>Magnoliopsida</taxon>
        <taxon>Liliopsida</taxon>
        <taxon>Poales</taxon>
        <taxon>Poaceae</taxon>
        <taxon>PACMAD clade</taxon>
        <taxon>Panicoideae</taxon>
        <taxon>Andropogonodae</taxon>
        <taxon>Andropogoneae</taxon>
        <taxon>Tripsacinae</taxon>
        <taxon>Zea</taxon>
    </lineage>
</organism>
<feature type="domain" description="Helitron helicase-like" evidence="2">
    <location>
        <begin position="87"/>
        <end position="161"/>
    </location>
</feature>
<keyword evidence="4" id="KW-1185">Reference proteome</keyword>
<evidence type="ECO:0000313" key="4">
    <source>
        <dbReference type="Proteomes" id="UP000007305"/>
    </source>
</evidence>
<evidence type="ECO:0000256" key="1">
    <source>
        <dbReference type="SAM" id="MobiDB-lite"/>
    </source>
</evidence>
<dbReference type="PANTHER" id="PTHR47165">
    <property type="entry name" value="OS03G0429900 PROTEIN"/>
    <property type="match status" value="1"/>
</dbReference>
<dbReference type="InParanoid" id="A0A804Q6J5"/>
<sequence length="331" mass="34709">MEGTAPSARQHHQPRLGAVLQAQQDTTAGLSKMSAPVAEPLQLADLGASAWASLSLTGTRAWICVATARAGASASVAAVRHGRHVAICPGITDAIGKGLTSADSVGGRVIVPVSFTGGRRYHVMNYQDVMAICRVYGPPDLFVTFTCNPKWKEIVDVLRFEPAGQGSGVTQNKGVAFIHEPSLTPESRKVSSSAKTTPHQGDNLLLGKEIIPTLANVETPSGAHNTPGANTLRLADAYSVLDGSTNKTHKSVTRKTSRTSPSKKAAKKLFRDEGITDDDVAGSTDVDADDYIMGVAASHQSPASAEPFASTVATLEKKPYPPAMVAEEVMA</sequence>